<dbReference type="STRING" id="1220188.A0A4S3J2I5"/>
<evidence type="ECO:0000313" key="1">
    <source>
        <dbReference type="EMBL" id="THC88187.1"/>
    </source>
</evidence>
<gene>
    <name evidence="1" type="ORF">EYZ11_012368</name>
</gene>
<proteinExistence type="predicted"/>
<evidence type="ECO:0000313" key="2">
    <source>
        <dbReference type="Proteomes" id="UP000308092"/>
    </source>
</evidence>
<sequence length="77" mass="8420">MGLGVLDDTVLPHVPGTSDILQNECSNEQDTSNINLKYDRSGTTPILLVPQPSDAPNDPLVSRRELREKYTSLVTPS</sequence>
<dbReference type="AlphaFoldDB" id="A0A4S3J2I5"/>
<keyword evidence="2" id="KW-1185">Reference proteome</keyword>
<accession>A0A4S3J2I5</accession>
<name>A0A4S3J2I5_9EURO</name>
<dbReference type="Proteomes" id="UP000308092">
    <property type="component" value="Unassembled WGS sequence"/>
</dbReference>
<dbReference type="EMBL" id="SOSA01000914">
    <property type="protein sequence ID" value="THC88187.1"/>
    <property type="molecule type" value="Genomic_DNA"/>
</dbReference>
<reference evidence="1 2" key="1">
    <citation type="submission" date="2019-03" db="EMBL/GenBank/DDBJ databases">
        <title>The genome sequence of a newly discovered highly antifungal drug resistant Aspergillus species, Aspergillus tanneri NIH 1004.</title>
        <authorList>
            <person name="Mounaud S."/>
            <person name="Singh I."/>
            <person name="Joardar V."/>
            <person name="Pakala S."/>
            <person name="Pakala S."/>
            <person name="Venepally P."/>
            <person name="Hoover J."/>
            <person name="Nierman W."/>
            <person name="Chung J."/>
            <person name="Losada L."/>
        </authorList>
    </citation>
    <scope>NUCLEOTIDE SEQUENCE [LARGE SCALE GENOMIC DNA]</scope>
    <source>
        <strain evidence="1 2">NIH1004</strain>
    </source>
</reference>
<protein>
    <submittedName>
        <fullName evidence="1">Uncharacterized protein</fullName>
    </submittedName>
</protein>
<comment type="caution">
    <text evidence="1">The sequence shown here is derived from an EMBL/GenBank/DDBJ whole genome shotgun (WGS) entry which is preliminary data.</text>
</comment>
<organism evidence="1 2">
    <name type="scientific">Aspergillus tanneri</name>
    <dbReference type="NCBI Taxonomy" id="1220188"/>
    <lineage>
        <taxon>Eukaryota</taxon>
        <taxon>Fungi</taxon>
        <taxon>Dikarya</taxon>
        <taxon>Ascomycota</taxon>
        <taxon>Pezizomycotina</taxon>
        <taxon>Eurotiomycetes</taxon>
        <taxon>Eurotiomycetidae</taxon>
        <taxon>Eurotiales</taxon>
        <taxon>Aspergillaceae</taxon>
        <taxon>Aspergillus</taxon>
        <taxon>Aspergillus subgen. Circumdati</taxon>
    </lineage>
</organism>
<dbReference type="VEuPathDB" id="FungiDB:EYZ11_012368"/>